<feature type="non-terminal residue" evidence="1">
    <location>
        <position position="118"/>
    </location>
</feature>
<name>D3AUK0_9FIRM</name>
<gene>
    <name evidence="1" type="ORF">CLOSTHATH_07315</name>
</gene>
<reference evidence="1 2" key="1">
    <citation type="submission" date="2010-01" db="EMBL/GenBank/DDBJ databases">
        <authorList>
            <person name="Weinstock G."/>
            <person name="Sodergren E."/>
            <person name="Clifton S."/>
            <person name="Fulton L."/>
            <person name="Fulton B."/>
            <person name="Courtney L."/>
            <person name="Fronick C."/>
            <person name="Harrison M."/>
            <person name="Strong C."/>
            <person name="Farmer C."/>
            <person name="Delahaunty K."/>
            <person name="Markovic C."/>
            <person name="Hall O."/>
            <person name="Minx P."/>
            <person name="Tomlinson C."/>
            <person name="Mitreva M."/>
            <person name="Nelson J."/>
            <person name="Hou S."/>
            <person name="Wollam A."/>
            <person name="Pepin K.H."/>
            <person name="Johnson M."/>
            <person name="Bhonagiri V."/>
            <person name="Nash W.E."/>
            <person name="Warren W."/>
            <person name="Chinwalla A."/>
            <person name="Mardis E.R."/>
            <person name="Wilson R.K."/>
        </authorList>
    </citation>
    <scope>NUCLEOTIDE SEQUENCE [LARGE SCALE GENOMIC DNA]</scope>
    <source>
        <strain evidence="1 2">DSM 13479</strain>
    </source>
</reference>
<organism evidence="1 2">
    <name type="scientific">Hungatella hathewayi DSM 13479</name>
    <dbReference type="NCBI Taxonomy" id="566550"/>
    <lineage>
        <taxon>Bacteria</taxon>
        <taxon>Bacillati</taxon>
        <taxon>Bacillota</taxon>
        <taxon>Clostridia</taxon>
        <taxon>Lachnospirales</taxon>
        <taxon>Lachnospiraceae</taxon>
        <taxon>Hungatella</taxon>
    </lineage>
</organism>
<proteinExistence type="predicted"/>
<evidence type="ECO:0000313" key="1">
    <source>
        <dbReference type="EMBL" id="EFC94504.1"/>
    </source>
</evidence>
<dbReference type="HOGENOM" id="CLU_166917_0_0_9"/>
<sequence length="118" mass="14044">MIDDLFPLALDCGISPERFWDLSIPDIIDIVECSRRQEERKVKHELMNLHFLARDIGQFTAAAIQGSDKVKIMELWDFFPDLFEREHEETKKKIQEKQLAEYKARFNDFVIRHNHARA</sequence>
<accession>D3AUK0</accession>
<dbReference type="RefSeq" id="WP_006777716.1">
    <property type="nucleotide sequence ID" value="NZ_GG668101.1"/>
</dbReference>
<protein>
    <submittedName>
        <fullName evidence="1">Uncharacterized protein</fullName>
    </submittedName>
</protein>
<dbReference type="AlphaFoldDB" id="D3AUK0"/>
<dbReference type="Proteomes" id="UP000004968">
    <property type="component" value="Unassembled WGS sequence"/>
</dbReference>
<comment type="caution">
    <text evidence="1">The sequence shown here is derived from an EMBL/GenBank/DDBJ whole genome shotgun (WGS) entry which is preliminary data.</text>
</comment>
<evidence type="ECO:0000313" key="2">
    <source>
        <dbReference type="Proteomes" id="UP000004968"/>
    </source>
</evidence>
<dbReference type="EMBL" id="ACIO01001075">
    <property type="protein sequence ID" value="EFC94504.1"/>
    <property type="molecule type" value="Genomic_DNA"/>
</dbReference>